<organism evidence="1 2">
    <name type="scientific">Oryzias sinensis</name>
    <name type="common">Chinese medaka</name>
    <dbReference type="NCBI Taxonomy" id="183150"/>
    <lineage>
        <taxon>Eukaryota</taxon>
        <taxon>Metazoa</taxon>
        <taxon>Chordata</taxon>
        <taxon>Craniata</taxon>
        <taxon>Vertebrata</taxon>
        <taxon>Euteleostomi</taxon>
        <taxon>Actinopterygii</taxon>
        <taxon>Neopterygii</taxon>
        <taxon>Teleostei</taxon>
        <taxon>Neoteleostei</taxon>
        <taxon>Acanthomorphata</taxon>
        <taxon>Ovalentaria</taxon>
        <taxon>Atherinomorphae</taxon>
        <taxon>Beloniformes</taxon>
        <taxon>Adrianichthyidae</taxon>
        <taxon>Oryziinae</taxon>
        <taxon>Oryzias</taxon>
    </lineage>
</organism>
<evidence type="ECO:0000313" key="1">
    <source>
        <dbReference type="Ensembl" id="ENSOSIP00000004244.1"/>
    </source>
</evidence>
<proteinExistence type="predicted"/>
<name>A0A8C8DGR0_9TELE</name>
<keyword evidence="2" id="KW-1185">Reference proteome</keyword>
<reference evidence="1" key="1">
    <citation type="submission" date="2025-08" db="UniProtKB">
        <authorList>
            <consortium name="Ensembl"/>
        </authorList>
    </citation>
    <scope>IDENTIFICATION</scope>
</reference>
<dbReference type="Proteomes" id="UP000694383">
    <property type="component" value="Unplaced"/>
</dbReference>
<dbReference type="Gene3D" id="2.70.160.11">
    <property type="entry name" value="Hnrnp arginine n-methyltransferase1"/>
    <property type="match status" value="1"/>
</dbReference>
<dbReference type="Ensembl" id="ENSOSIT00000004546.1">
    <property type="protein sequence ID" value="ENSOSIP00000004244.1"/>
    <property type="gene ID" value="ENSOSIG00000002879.1"/>
</dbReference>
<dbReference type="GeneTree" id="ENSGT00940000155867"/>
<protein>
    <submittedName>
        <fullName evidence="1">Uncharacterized protein</fullName>
    </submittedName>
</protein>
<reference evidence="1" key="2">
    <citation type="submission" date="2025-09" db="UniProtKB">
        <authorList>
            <consortium name="Ensembl"/>
        </authorList>
    </citation>
    <scope>IDENTIFICATION</scope>
</reference>
<sequence length="112" mass="13106">MILTRSLSCDDRIFHDIKFDTEKSIHFLNRLHPFWVYPRHCLGKKTIVSRTSPQFVHRNILSAENNLEGEEISGSISMKPNEKNIRDLDFTVELDFKGQLCEAAIAHDYKMR</sequence>
<dbReference type="AlphaFoldDB" id="A0A8C8DGR0"/>
<evidence type="ECO:0000313" key="2">
    <source>
        <dbReference type="Proteomes" id="UP000694383"/>
    </source>
</evidence>
<accession>A0A8C8DGR0</accession>